<evidence type="ECO:0000313" key="2">
    <source>
        <dbReference type="Proteomes" id="UP000240974"/>
    </source>
</evidence>
<comment type="caution">
    <text evidence="1">The sequence shown here is derived from an EMBL/GenBank/DDBJ whole genome shotgun (WGS) entry which is preliminary data.</text>
</comment>
<keyword evidence="2" id="KW-1185">Reference proteome</keyword>
<organism evidence="1 2">
    <name type="scientific">Faecalibacillus intestinalis</name>
    <dbReference type="NCBI Taxonomy" id="1982626"/>
    <lineage>
        <taxon>Bacteria</taxon>
        <taxon>Bacillati</taxon>
        <taxon>Bacillota</taxon>
        <taxon>Erysipelotrichia</taxon>
        <taxon>Erysipelotrichales</taxon>
        <taxon>Coprobacillaceae</taxon>
        <taxon>Faecalibacillus</taxon>
    </lineage>
</organism>
<dbReference type="RefSeq" id="WP_107029070.1">
    <property type="nucleotide sequence ID" value="NZ_PYLQ01000002.1"/>
</dbReference>
<proteinExistence type="predicted"/>
<evidence type="ECO:0008006" key="3">
    <source>
        <dbReference type="Google" id="ProtNLM"/>
    </source>
</evidence>
<sequence length="312" mass="37027">METKIKPKRITDFKNDLVFKYLLSNMKDEQCRRLLKLIIEDVMDIKCKKINVLNSELNPHHISDKDMILDIQVITEDGELVDIEMQNSIFSKELYHRLQAYEARMIDHQVNRGDERYSDHLHKVNLITFINDIDKGNLVLIDSYVPRNEYGNVRKFNLATSYFVQLPFIKVIEKEKRLENFSRLEILIYILYHGLTHDIISLDNEVVTIMKDKMEQFNEDEELVLAAEKRQLVKIQHYHEGQRMHEEGKAEGKLASKKEDTLMLFKSKFPQEDNELLENLTLQQYDHIFKALIENKDLKTIKKSLENNPMIF</sequence>
<evidence type="ECO:0000313" key="1">
    <source>
        <dbReference type="EMBL" id="PST42851.1"/>
    </source>
</evidence>
<dbReference type="EMBL" id="PYLQ01000002">
    <property type="protein sequence ID" value="PST42851.1"/>
    <property type="molecule type" value="Genomic_DNA"/>
</dbReference>
<protein>
    <recommendedName>
        <fullName evidence="3">PD-(D/E)XK nuclease family transposase</fullName>
    </recommendedName>
</protein>
<accession>A0A2T3G5Z6</accession>
<reference evidence="1 2" key="1">
    <citation type="journal article" date="2019" name="Int. J. Syst. Evol. Microbiol.">
        <title>Faecalibacillus intestinalis gen. nov., sp. nov. and Faecalibacillus faecis sp. nov., isolated from human faeces.</title>
        <authorList>
            <person name="Seo B."/>
            <person name="Jeon K."/>
            <person name="Baek I."/>
            <person name="Lee Y.M."/>
            <person name="Baek K."/>
            <person name="Ko G."/>
        </authorList>
    </citation>
    <scope>NUCLEOTIDE SEQUENCE [LARGE SCALE GENOMIC DNA]</scope>
    <source>
        <strain evidence="1 2">SNUG30099</strain>
    </source>
</reference>
<gene>
    <name evidence="1" type="ORF">C7U54_01555</name>
</gene>
<dbReference type="AlphaFoldDB" id="A0A2T3G5Z6"/>
<name>A0A2T3G5Z6_9FIRM</name>
<dbReference type="Pfam" id="PF12784">
    <property type="entry name" value="PDDEXK_2"/>
    <property type="match status" value="1"/>
</dbReference>
<dbReference type="Proteomes" id="UP000240974">
    <property type="component" value="Unassembled WGS sequence"/>
</dbReference>